<dbReference type="InterPro" id="IPR003841">
    <property type="entry name" value="Na/Pi_transpt"/>
</dbReference>
<dbReference type="NCBIfam" id="NF037997">
    <property type="entry name" value="Na_Pi_symport"/>
    <property type="match status" value="1"/>
</dbReference>
<feature type="compositionally biased region" description="Acidic residues" evidence="7">
    <location>
        <begin position="227"/>
        <end position="236"/>
    </location>
</feature>
<evidence type="ECO:0000313" key="9">
    <source>
        <dbReference type="EMBL" id="CAD8361504.1"/>
    </source>
</evidence>
<evidence type="ECO:0000256" key="5">
    <source>
        <dbReference type="ARBA" id="ARBA00022989"/>
    </source>
</evidence>
<comment type="similarity">
    <text evidence="2">Belongs to the SLC34A transporter family.</text>
</comment>
<dbReference type="PANTHER" id="PTHR10010:SF46">
    <property type="entry name" value="SODIUM-DEPENDENT PHOSPHATE TRANSPORT PROTEIN 2B"/>
    <property type="match status" value="1"/>
</dbReference>
<reference evidence="9" key="1">
    <citation type="submission" date="2021-01" db="EMBL/GenBank/DDBJ databases">
        <authorList>
            <person name="Corre E."/>
            <person name="Pelletier E."/>
            <person name="Niang G."/>
            <person name="Scheremetjew M."/>
            <person name="Finn R."/>
            <person name="Kale V."/>
            <person name="Holt S."/>
            <person name="Cochrane G."/>
            <person name="Meng A."/>
            <person name="Brown T."/>
            <person name="Cohen L."/>
        </authorList>
    </citation>
    <scope>NUCLEOTIDE SEQUENCE</scope>
    <source>
        <strain evidence="9">CCMP3303</strain>
    </source>
</reference>
<feature type="transmembrane region" description="Helical" evidence="8">
    <location>
        <begin position="88"/>
        <end position="104"/>
    </location>
</feature>
<feature type="transmembrane region" description="Helical" evidence="8">
    <location>
        <begin position="159"/>
        <end position="181"/>
    </location>
</feature>
<evidence type="ECO:0000256" key="8">
    <source>
        <dbReference type="SAM" id="Phobius"/>
    </source>
</evidence>
<evidence type="ECO:0000256" key="6">
    <source>
        <dbReference type="ARBA" id="ARBA00023136"/>
    </source>
</evidence>
<evidence type="ECO:0000256" key="4">
    <source>
        <dbReference type="ARBA" id="ARBA00022692"/>
    </source>
</evidence>
<dbReference type="AlphaFoldDB" id="A0A7S0FIF7"/>
<protein>
    <submittedName>
        <fullName evidence="9">Uncharacterized protein</fullName>
    </submittedName>
</protein>
<dbReference type="GO" id="GO:0005436">
    <property type="term" value="F:sodium:phosphate symporter activity"/>
    <property type="evidence" value="ECO:0007669"/>
    <property type="project" value="InterPro"/>
</dbReference>
<evidence type="ECO:0000256" key="2">
    <source>
        <dbReference type="ARBA" id="ARBA00005808"/>
    </source>
</evidence>
<keyword evidence="4 8" id="KW-0812">Transmembrane</keyword>
<evidence type="ECO:0000256" key="1">
    <source>
        <dbReference type="ARBA" id="ARBA00004651"/>
    </source>
</evidence>
<name>A0A7S0FIF7_9STRA</name>
<evidence type="ECO:0000256" key="3">
    <source>
        <dbReference type="ARBA" id="ARBA00022475"/>
    </source>
</evidence>
<dbReference type="PANTHER" id="PTHR10010">
    <property type="entry name" value="SOLUTE CARRIER FAMILY 34 SODIUM PHOSPHATE , MEMBER 2-RELATED"/>
    <property type="match status" value="1"/>
</dbReference>
<dbReference type="EMBL" id="HBEJ01002478">
    <property type="protein sequence ID" value="CAD8361504.1"/>
    <property type="molecule type" value="Transcribed_RNA"/>
</dbReference>
<dbReference type="Pfam" id="PF02690">
    <property type="entry name" value="Na_Pi_cotrans"/>
    <property type="match status" value="1"/>
</dbReference>
<accession>A0A7S0FIF7</accession>
<proteinExistence type="inferred from homology"/>
<feature type="transmembrane region" description="Helical" evidence="8">
    <location>
        <begin position="124"/>
        <end position="147"/>
    </location>
</feature>
<feature type="region of interest" description="Disordered" evidence="7">
    <location>
        <begin position="224"/>
        <end position="252"/>
    </location>
</feature>
<comment type="subcellular location">
    <subcellularLocation>
        <location evidence="1">Cell membrane</location>
        <topology evidence="1">Multi-pass membrane protein</topology>
    </subcellularLocation>
</comment>
<dbReference type="GO" id="GO:0005886">
    <property type="term" value="C:plasma membrane"/>
    <property type="evidence" value="ECO:0007669"/>
    <property type="project" value="UniProtKB-SubCell"/>
</dbReference>
<keyword evidence="6 8" id="KW-0472">Membrane</keyword>
<keyword evidence="5 8" id="KW-1133">Transmembrane helix</keyword>
<organism evidence="9">
    <name type="scientific">Minutocellus polymorphus</name>
    <dbReference type="NCBI Taxonomy" id="265543"/>
    <lineage>
        <taxon>Eukaryota</taxon>
        <taxon>Sar</taxon>
        <taxon>Stramenopiles</taxon>
        <taxon>Ochrophyta</taxon>
        <taxon>Bacillariophyta</taxon>
        <taxon>Mediophyceae</taxon>
        <taxon>Cymatosirophycidae</taxon>
        <taxon>Cymatosirales</taxon>
        <taxon>Cymatosiraceae</taxon>
        <taxon>Minutocellus</taxon>
    </lineage>
</organism>
<sequence length="252" mass="27975">MLLGTSTRIIYKATNINGYLAMIIGCGITILVQSSSITTSTLTPLVGMGVVQLEQMFPLTLGANIGTTFTAIMAALVSDKITAMQTALAHLFFNISGILIWYPIPFMRRVPLNLARKLGKATRIWRGFPIVYIVVMFFIVPLVLLGLSACFEQNSKGFTVLGSFLTIGVCAGLGYYLFWWYKRDGKAKCVTCMAERQRRKDASTQLPDNMEYIKAELERLREHTGLAEDEDEEADEETGKADDKEAETSSEE</sequence>
<evidence type="ECO:0000256" key="7">
    <source>
        <dbReference type="SAM" id="MobiDB-lite"/>
    </source>
</evidence>
<feature type="transmembrane region" description="Helical" evidence="8">
    <location>
        <begin position="16"/>
        <end position="36"/>
    </location>
</feature>
<feature type="compositionally biased region" description="Basic and acidic residues" evidence="7">
    <location>
        <begin position="237"/>
        <end position="252"/>
    </location>
</feature>
<dbReference type="GO" id="GO:0044341">
    <property type="term" value="P:sodium-dependent phosphate transport"/>
    <property type="evidence" value="ECO:0007669"/>
    <property type="project" value="InterPro"/>
</dbReference>
<keyword evidence="3" id="KW-1003">Cell membrane</keyword>
<gene>
    <name evidence="9" type="ORF">MPOL1434_LOCUS1462</name>
</gene>